<dbReference type="Proteomes" id="UP000625283">
    <property type="component" value="Unassembled WGS sequence"/>
</dbReference>
<proteinExistence type="predicted"/>
<evidence type="ECO:0000313" key="1">
    <source>
        <dbReference type="EMBL" id="MBL1409247.1"/>
    </source>
</evidence>
<keyword evidence="2" id="KW-1185">Reference proteome</keyword>
<organism evidence="1 2">
    <name type="scientific">Sphingobacterium faecale</name>
    <dbReference type="NCBI Taxonomy" id="2803775"/>
    <lineage>
        <taxon>Bacteria</taxon>
        <taxon>Pseudomonadati</taxon>
        <taxon>Bacteroidota</taxon>
        <taxon>Sphingobacteriia</taxon>
        <taxon>Sphingobacteriales</taxon>
        <taxon>Sphingobacteriaceae</taxon>
        <taxon>Sphingobacterium</taxon>
    </lineage>
</organism>
<accession>A0ABS1R3H4</accession>
<reference evidence="1 2" key="1">
    <citation type="submission" date="2021-01" db="EMBL/GenBank/DDBJ databases">
        <title>C459-1 draft genome sequence.</title>
        <authorList>
            <person name="Zhang X.-F."/>
        </authorList>
    </citation>
    <scope>NUCLEOTIDE SEQUENCE [LARGE SCALE GENOMIC DNA]</scope>
    <source>
        <strain evidence="2">C459-1</strain>
    </source>
</reference>
<comment type="caution">
    <text evidence="1">The sequence shown here is derived from an EMBL/GenBank/DDBJ whole genome shotgun (WGS) entry which is preliminary data.</text>
</comment>
<dbReference type="RefSeq" id="WP_202102998.1">
    <property type="nucleotide sequence ID" value="NZ_JAERTY010000005.1"/>
</dbReference>
<evidence type="ECO:0000313" key="2">
    <source>
        <dbReference type="Proteomes" id="UP000625283"/>
    </source>
</evidence>
<dbReference type="PROSITE" id="PS51257">
    <property type="entry name" value="PROKAR_LIPOPROTEIN"/>
    <property type="match status" value="1"/>
</dbReference>
<protein>
    <recommendedName>
        <fullName evidence="3">Lipoprotein</fullName>
    </recommendedName>
</protein>
<name>A0ABS1R3H4_9SPHI</name>
<gene>
    <name evidence="1" type="ORF">JKG61_10830</name>
</gene>
<sequence>MKYNKSVLFLFMSLVTIGCHQSERSQQREKYVYNNGRDTISVVLYLTDNAFQGSYKKCGPGGFKMTGDISGEVQGDTLLGSLYYTPYKGRDKRRRAVALLKQNSDYILGNGNSSIYMGIPYFEIESLTFNGPILKADKSSQVD</sequence>
<evidence type="ECO:0008006" key="3">
    <source>
        <dbReference type="Google" id="ProtNLM"/>
    </source>
</evidence>
<dbReference type="EMBL" id="JAERTY010000005">
    <property type="protein sequence ID" value="MBL1409247.1"/>
    <property type="molecule type" value="Genomic_DNA"/>
</dbReference>